<dbReference type="GeneID" id="93685920"/>
<dbReference type="EMBL" id="WTYG01000002">
    <property type="protein sequence ID" value="MXP35431.1"/>
    <property type="molecule type" value="Genomic_DNA"/>
</dbReference>
<evidence type="ECO:0000313" key="2">
    <source>
        <dbReference type="EMBL" id="MXP35431.1"/>
    </source>
</evidence>
<dbReference type="RefSeq" id="WP_160766612.1">
    <property type="nucleotide sequence ID" value="NZ_JAINWE010000015.1"/>
</dbReference>
<comment type="caution">
    <text evidence="2">The sequence shown here is derived from an EMBL/GenBank/DDBJ whole genome shotgun (WGS) entry which is preliminary data.</text>
</comment>
<evidence type="ECO:0000313" key="4">
    <source>
        <dbReference type="Proteomes" id="UP001238601"/>
    </source>
</evidence>
<organism evidence="2 3">
    <name type="scientific">Qipengyuania citrea</name>
    <dbReference type="NCBI Taxonomy" id="225971"/>
    <lineage>
        <taxon>Bacteria</taxon>
        <taxon>Pseudomonadati</taxon>
        <taxon>Pseudomonadota</taxon>
        <taxon>Alphaproteobacteria</taxon>
        <taxon>Sphingomonadales</taxon>
        <taxon>Erythrobacteraceae</taxon>
        <taxon>Qipengyuania</taxon>
    </lineage>
</organism>
<evidence type="ECO:0000313" key="1">
    <source>
        <dbReference type="EMBL" id="MDQ0565560.1"/>
    </source>
</evidence>
<dbReference type="Proteomes" id="UP000439914">
    <property type="component" value="Unassembled WGS sequence"/>
</dbReference>
<dbReference type="Proteomes" id="UP001238601">
    <property type="component" value="Unassembled WGS sequence"/>
</dbReference>
<evidence type="ECO:0000313" key="3">
    <source>
        <dbReference type="Proteomes" id="UP000439914"/>
    </source>
</evidence>
<keyword evidence="4" id="KW-1185">Reference proteome</keyword>
<reference evidence="2 3" key="1">
    <citation type="submission" date="2019-12" db="EMBL/GenBank/DDBJ databases">
        <title>Genomic-based taxomic classification of the family Erythrobacteraceae.</title>
        <authorList>
            <person name="Xu L."/>
        </authorList>
    </citation>
    <scope>NUCLEOTIDE SEQUENCE [LARGE SCALE GENOMIC DNA]</scope>
    <source>
        <strain evidence="2 3">CGMCC 1.8703</strain>
    </source>
</reference>
<dbReference type="EMBL" id="JAUSWK010000001">
    <property type="protein sequence ID" value="MDQ0565560.1"/>
    <property type="molecule type" value="Genomic_DNA"/>
</dbReference>
<proteinExistence type="predicted"/>
<dbReference type="AlphaFoldDB" id="A0A6I4U8K1"/>
<reference evidence="1 4" key="2">
    <citation type="submission" date="2023-07" db="EMBL/GenBank/DDBJ databases">
        <title>Genomic Encyclopedia of Type Strains, Phase IV (KMG-IV): sequencing the most valuable type-strain genomes for metagenomic binning, comparative biology and taxonomic classification.</title>
        <authorList>
            <person name="Goeker M."/>
        </authorList>
    </citation>
    <scope>NUCLEOTIDE SEQUENCE [LARGE SCALE GENOMIC DNA]</scope>
    <source>
        <strain evidence="1 4">DSM 14432</strain>
    </source>
</reference>
<accession>A0A6I4U8K1</accession>
<gene>
    <name evidence="2" type="ORF">GRI55_06550</name>
    <name evidence="1" type="ORF">QOZ97_001070</name>
</gene>
<sequence length="108" mass="11147">MPPTASDSPAAATDTAGDAAALYLVWHDPEAAPAGPLDLHGDGHPLADGLWLIRSPLSRSKLYHRIKWQLPGDAALACAPLADDPDGWPKFKGMAAGALAWLRGGSAG</sequence>
<protein>
    <submittedName>
        <fullName evidence="2">Uncharacterized protein</fullName>
    </submittedName>
</protein>
<name>A0A6I4U8K1_9SPHN</name>